<gene>
    <name evidence="1" type="ORF">An04g04120</name>
</gene>
<dbReference type="VEuPathDB" id="FungiDB:An04g04120"/>
<reference evidence="1" key="1">
    <citation type="submission" date="2025-02" db="EMBL/GenBank/DDBJ databases">
        <authorList>
            <consortium name="NCBI Genome Project"/>
        </authorList>
    </citation>
    <scope>NUCLEOTIDE SEQUENCE</scope>
</reference>
<proteinExistence type="predicted"/>
<dbReference type="AlphaFoldDB" id="A0AAJ8BNU2"/>
<protein>
    <submittedName>
        <fullName evidence="1">Uncharacterized protein</fullName>
    </submittedName>
</protein>
<organism evidence="1">
    <name type="scientific">Aspergillus niger</name>
    <dbReference type="NCBI Taxonomy" id="5061"/>
    <lineage>
        <taxon>Eukaryota</taxon>
        <taxon>Fungi</taxon>
        <taxon>Dikarya</taxon>
        <taxon>Ascomycota</taxon>
        <taxon>Pezizomycotina</taxon>
        <taxon>Eurotiomycetes</taxon>
        <taxon>Eurotiomycetidae</taxon>
        <taxon>Eurotiales</taxon>
        <taxon>Aspergillaceae</taxon>
        <taxon>Aspergillus</taxon>
        <taxon>Aspergillus subgen. Circumdati</taxon>
    </lineage>
</organism>
<evidence type="ECO:0000313" key="1">
    <source>
        <dbReference type="RefSeq" id="XP_059600524.1"/>
    </source>
</evidence>
<dbReference type="RefSeq" id="XP_059600524.1">
    <property type="nucleotide sequence ID" value="XM_059747459.1"/>
</dbReference>
<accession>A0AAJ8BNU2</accession>
<dbReference type="GeneID" id="84590870"/>
<name>A0AAJ8BNU2_ASPNG</name>
<reference evidence="1" key="2">
    <citation type="submission" date="2025-08" db="UniProtKB">
        <authorList>
            <consortium name="RefSeq"/>
        </authorList>
    </citation>
    <scope>IDENTIFICATION</scope>
</reference>
<dbReference type="KEGG" id="ang:An04g04120"/>
<sequence length="62" mass="7148">MRGYKRLVWGTRKRDMRAGGEEEEGLRGGEESAAVTGRLLPIWLANTRIVVDRKFARPKLHR</sequence>